<dbReference type="SUPFAM" id="SSF56784">
    <property type="entry name" value="HAD-like"/>
    <property type="match status" value="1"/>
</dbReference>
<dbReference type="PANTHER" id="PTHR43344">
    <property type="entry name" value="PHOSPHOSERINE PHOSPHATASE"/>
    <property type="match status" value="1"/>
</dbReference>
<dbReference type="Gene3D" id="3.40.50.1000">
    <property type="entry name" value="HAD superfamily/HAD-like"/>
    <property type="match status" value="1"/>
</dbReference>
<dbReference type="NCBIfam" id="TIGR01488">
    <property type="entry name" value="HAD-SF-IB"/>
    <property type="match status" value="1"/>
</dbReference>
<dbReference type="CDD" id="cd02612">
    <property type="entry name" value="HAD_PGPPase"/>
    <property type="match status" value="1"/>
</dbReference>
<protein>
    <submittedName>
        <fullName evidence="1">HAD family hydrolase</fullName>
    </submittedName>
</protein>
<evidence type="ECO:0000313" key="2">
    <source>
        <dbReference type="Proteomes" id="UP001501083"/>
    </source>
</evidence>
<sequence>MNLALFDFDGTITTRETFPDFVRAAVSPQRMTRGRLVLAPWVVGYRLGWVSGVTVRARISDFVFRGRSEREVAAIGERFATEILPGLLRPEAMERIAWHRARGDTVVVVSGGFDAYLRHWCAQHGLDLLCSSLEARDGVLTGRYRGAQCVGAEKARLVRERYDLSRFAAIHAYGDTPEDRELLELAHHRVYRWQVAA</sequence>
<dbReference type="NCBIfam" id="TIGR01490">
    <property type="entry name" value="HAD-SF-IB-hyp1"/>
    <property type="match status" value="1"/>
</dbReference>
<dbReference type="InterPro" id="IPR036412">
    <property type="entry name" value="HAD-like_sf"/>
</dbReference>
<dbReference type="EMBL" id="BAABKY010000001">
    <property type="protein sequence ID" value="GAA5067619.1"/>
    <property type="molecule type" value="Genomic_DNA"/>
</dbReference>
<evidence type="ECO:0000313" key="1">
    <source>
        <dbReference type="EMBL" id="GAA5067619.1"/>
    </source>
</evidence>
<organism evidence="1 2">
    <name type="scientific">Lysobacter panacisoli</name>
    <dbReference type="NCBI Taxonomy" id="1255263"/>
    <lineage>
        <taxon>Bacteria</taxon>
        <taxon>Pseudomonadati</taxon>
        <taxon>Pseudomonadota</taxon>
        <taxon>Gammaproteobacteria</taxon>
        <taxon>Lysobacterales</taxon>
        <taxon>Lysobacteraceae</taxon>
        <taxon>Lysobacter</taxon>
    </lineage>
</organism>
<dbReference type="Gene3D" id="1.20.1440.100">
    <property type="entry name" value="SG protein - dephosphorylation function"/>
    <property type="match status" value="1"/>
</dbReference>
<dbReference type="Proteomes" id="UP001501083">
    <property type="component" value="Unassembled WGS sequence"/>
</dbReference>
<accession>A0ABP9KZY9</accession>
<dbReference type="PANTHER" id="PTHR43344:SF14">
    <property type="entry name" value="HAD-IB FAMILY HYDROLASE"/>
    <property type="match status" value="1"/>
</dbReference>
<dbReference type="Pfam" id="PF12710">
    <property type="entry name" value="HAD"/>
    <property type="match status" value="1"/>
</dbReference>
<dbReference type="InterPro" id="IPR006385">
    <property type="entry name" value="HAD_hydro_SerB1"/>
</dbReference>
<gene>
    <name evidence="1" type="ORF">GCM10025759_02490</name>
</gene>
<name>A0ABP9KZY9_9GAMM</name>
<comment type="caution">
    <text evidence="1">The sequence shown here is derived from an EMBL/GenBank/DDBJ whole genome shotgun (WGS) entry which is preliminary data.</text>
</comment>
<reference evidence="2" key="1">
    <citation type="journal article" date="2019" name="Int. J. Syst. Evol. Microbiol.">
        <title>The Global Catalogue of Microorganisms (GCM) 10K type strain sequencing project: providing services to taxonomists for standard genome sequencing and annotation.</title>
        <authorList>
            <consortium name="The Broad Institute Genomics Platform"/>
            <consortium name="The Broad Institute Genome Sequencing Center for Infectious Disease"/>
            <person name="Wu L."/>
            <person name="Ma J."/>
        </authorList>
    </citation>
    <scope>NUCLEOTIDE SEQUENCE [LARGE SCALE GENOMIC DNA]</scope>
    <source>
        <strain evidence="2">JCM 19212</strain>
    </source>
</reference>
<dbReference type="RefSeq" id="WP_158983231.1">
    <property type="nucleotide sequence ID" value="NZ_BAABKY010000001.1"/>
</dbReference>
<proteinExistence type="predicted"/>
<dbReference type="InterPro" id="IPR023214">
    <property type="entry name" value="HAD_sf"/>
</dbReference>
<keyword evidence="1" id="KW-0378">Hydrolase</keyword>
<keyword evidence="2" id="KW-1185">Reference proteome</keyword>
<dbReference type="GO" id="GO:0016787">
    <property type="term" value="F:hydrolase activity"/>
    <property type="evidence" value="ECO:0007669"/>
    <property type="project" value="UniProtKB-KW"/>
</dbReference>
<dbReference type="InterPro" id="IPR050582">
    <property type="entry name" value="HAD-like_SerB"/>
</dbReference>